<dbReference type="AlphaFoldDB" id="A0AAU7B176"/>
<accession>A0AAU7B176</accession>
<dbReference type="EMBL" id="CP114014">
    <property type="protein sequence ID" value="XAY07387.1"/>
    <property type="molecule type" value="Genomic_DNA"/>
</dbReference>
<proteinExistence type="predicted"/>
<name>A0AAU7B176_9ACTN</name>
<sequence length="37" mass="3998">MFRANEQGLRREIQLVGGAGHAEAGTIAIDPTVFTDR</sequence>
<dbReference type="KEGG" id="parq:DSM112329_04268"/>
<evidence type="ECO:0000313" key="1">
    <source>
        <dbReference type="EMBL" id="XAY07387.1"/>
    </source>
</evidence>
<gene>
    <name evidence="1" type="ORF">DSM112329_04268</name>
</gene>
<reference evidence="1" key="1">
    <citation type="submission" date="2022-12" db="EMBL/GenBank/DDBJ databases">
        <title>Paraconexibacter alkalitolerans sp. nov. and Baekduia alba sp. nov., isolated from soil and emended description of the genera Paraconexibacter (Chun et al., 2020) and Baekduia (An et al., 2020).</title>
        <authorList>
            <person name="Vieira S."/>
            <person name="Huber K.J."/>
            <person name="Geppert A."/>
            <person name="Wolf J."/>
            <person name="Neumann-Schaal M."/>
            <person name="Muesken M."/>
            <person name="Overmann J."/>
        </authorList>
    </citation>
    <scope>NUCLEOTIDE SEQUENCE</scope>
    <source>
        <strain evidence="1">AEG42_29</strain>
    </source>
</reference>
<protein>
    <submittedName>
        <fullName evidence="1">Uncharacterized protein</fullName>
    </submittedName>
</protein>
<organism evidence="1">
    <name type="scientific">Paraconexibacter sp. AEG42_29</name>
    <dbReference type="NCBI Taxonomy" id="2997339"/>
    <lineage>
        <taxon>Bacteria</taxon>
        <taxon>Bacillati</taxon>
        <taxon>Actinomycetota</taxon>
        <taxon>Thermoleophilia</taxon>
        <taxon>Solirubrobacterales</taxon>
        <taxon>Paraconexibacteraceae</taxon>
        <taxon>Paraconexibacter</taxon>
    </lineage>
</organism>